<evidence type="ECO:0000313" key="9">
    <source>
        <dbReference type="EMBL" id="SFU36460.1"/>
    </source>
</evidence>
<dbReference type="GO" id="GO:0016987">
    <property type="term" value="F:sigma factor activity"/>
    <property type="evidence" value="ECO:0007669"/>
    <property type="project" value="UniProtKB-KW"/>
</dbReference>
<dbReference type="SUPFAM" id="SSF88946">
    <property type="entry name" value="Sigma2 domain of RNA polymerase sigma factors"/>
    <property type="match status" value="1"/>
</dbReference>
<dbReference type="InterPro" id="IPR013324">
    <property type="entry name" value="RNA_pol_sigma_r3/r4-like"/>
</dbReference>
<gene>
    <name evidence="9" type="ORF">SAMN05421543_101298</name>
</gene>
<dbReference type="Pfam" id="PF08281">
    <property type="entry name" value="Sigma70_r4_2"/>
    <property type="match status" value="1"/>
</dbReference>
<dbReference type="eggNOG" id="COG1595">
    <property type="taxonomic scope" value="Bacteria"/>
</dbReference>
<dbReference type="InterPro" id="IPR013249">
    <property type="entry name" value="RNA_pol_sigma70_r4_t2"/>
</dbReference>
<dbReference type="STRING" id="392015.SAMN05421543_101298"/>
<reference evidence="10" key="1">
    <citation type="submission" date="2016-10" db="EMBL/GenBank/DDBJ databases">
        <authorList>
            <person name="Varghese N."/>
        </authorList>
    </citation>
    <scope>NUCLEOTIDE SEQUENCE [LARGE SCALE GENOMIC DNA]</scope>
    <source>
        <strain evidence="10">DSM 17980</strain>
    </source>
</reference>
<dbReference type="InterPro" id="IPR014284">
    <property type="entry name" value="RNA_pol_sigma-70_dom"/>
</dbReference>
<feature type="domain" description="RNA polymerase sigma factor 70 region 4 type 2" evidence="8">
    <location>
        <begin position="96"/>
        <end position="149"/>
    </location>
</feature>
<accession>A0A1I7FJW1</accession>
<dbReference type="PANTHER" id="PTHR43133">
    <property type="entry name" value="RNA POLYMERASE ECF-TYPE SIGMA FACTO"/>
    <property type="match status" value="1"/>
</dbReference>
<protein>
    <recommendedName>
        <fullName evidence="6">RNA polymerase sigma factor</fullName>
    </recommendedName>
</protein>
<dbReference type="GO" id="GO:0003677">
    <property type="term" value="F:DNA binding"/>
    <property type="evidence" value="ECO:0007669"/>
    <property type="project" value="UniProtKB-KW"/>
</dbReference>
<dbReference type="GO" id="GO:0006352">
    <property type="term" value="P:DNA-templated transcription initiation"/>
    <property type="evidence" value="ECO:0007669"/>
    <property type="project" value="InterPro"/>
</dbReference>
<name>A0A1I7FJW1_9BACL</name>
<organism evidence="9 10">
    <name type="scientific">Alicyclobacillus macrosporangiidus</name>
    <dbReference type="NCBI Taxonomy" id="392015"/>
    <lineage>
        <taxon>Bacteria</taxon>
        <taxon>Bacillati</taxon>
        <taxon>Bacillota</taxon>
        <taxon>Bacilli</taxon>
        <taxon>Bacillales</taxon>
        <taxon>Alicyclobacillaceae</taxon>
        <taxon>Alicyclobacillus</taxon>
    </lineage>
</organism>
<dbReference type="Proteomes" id="UP000183508">
    <property type="component" value="Unassembled WGS sequence"/>
</dbReference>
<dbReference type="NCBIfam" id="TIGR02937">
    <property type="entry name" value="sigma70-ECF"/>
    <property type="match status" value="1"/>
</dbReference>
<dbReference type="InterPro" id="IPR013325">
    <property type="entry name" value="RNA_pol_sigma_r2"/>
</dbReference>
<keyword evidence="4 6" id="KW-0238">DNA-binding</keyword>
<keyword evidence="3 6" id="KW-0731">Sigma factor</keyword>
<dbReference type="PANTHER" id="PTHR43133:SF60">
    <property type="entry name" value="RNA POLYMERASE SIGMA FACTOR SIGV"/>
    <property type="match status" value="1"/>
</dbReference>
<dbReference type="AlphaFoldDB" id="A0A1I7FJW1"/>
<feature type="domain" description="RNA polymerase sigma-70 region 2" evidence="7">
    <location>
        <begin position="3"/>
        <end position="64"/>
    </location>
</feature>
<dbReference type="PROSITE" id="PS01063">
    <property type="entry name" value="SIGMA70_ECF"/>
    <property type="match status" value="1"/>
</dbReference>
<keyword evidence="5 6" id="KW-0804">Transcription</keyword>
<dbReference type="GO" id="GO:0006950">
    <property type="term" value="P:response to stress"/>
    <property type="evidence" value="ECO:0007669"/>
    <property type="project" value="UniProtKB-ARBA"/>
</dbReference>
<dbReference type="SUPFAM" id="SSF88659">
    <property type="entry name" value="Sigma3 and sigma4 domains of RNA polymerase sigma factors"/>
    <property type="match status" value="1"/>
</dbReference>
<evidence type="ECO:0000256" key="6">
    <source>
        <dbReference type="RuleBase" id="RU000716"/>
    </source>
</evidence>
<dbReference type="EMBL" id="FPBV01000001">
    <property type="protein sequence ID" value="SFU36460.1"/>
    <property type="molecule type" value="Genomic_DNA"/>
</dbReference>
<keyword evidence="2 6" id="KW-0805">Transcription regulation</keyword>
<evidence type="ECO:0000313" key="10">
    <source>
        <dbReference type="Proteomes" id="UP000183508"/>
    </source>
</evidence>
<evidence type="ECO:0000256" key="4">
    <source>
        <dbReference type="ARBA" id="ARBA00023125"/>
    </source>
</evidence>
<dbReference type="Pfam" id="PF04542">
    <property type="entry name" value="Sigma70_r2"/>
    <property type="match status" value="1"/>
</dbReference>
<evidence type="ECO:0000256" key="1">
    <source>
        <dbReference type="ARBA" id="ARBA00010641"/>
    </source>
</evidence>
<proteinExistence type="inferred from homology"/>
<dbReference type="InterPro" id="IPR036388">
    <property type="entry name" value="WH-like_DNA-bd_sf"/>
</dbReference>
<evidence type="ECO:0000259" key="7">
    <source>
        <dbReference type="Pfam" id="PF04542"/>
    </source>
</evidence>
<dbReference type="Gene3D" id="1.10.10.10">
    <property type="entry name" value="Winged helix-like DNA-binding domain superfamily/Winged helix DNA-binding domain"/>
    <property type="match status" value="1"/>
</dbReference>
<evidence type="ECO:0000256" key="2">
    <source>
        <dbReference type="ARBA" id="ARBA00023015"/>
    </source>
</evidence>
<evidence type="ECO:0000259" key="8">
    <source>
        <dbReference type="Pfam" id="PF08281"/>
    </source>
</evidence>
<keyword evidence="10" id="KW-1185">Reference proteome</keyword>
<dbReference type="InterPro" id="IPR039425">
    <property type="entry name" value="RNA_pol_sigma-70-like"/>
</dbReference>
<dbReference type="InterPro" id="IPR007627">
    <property type="entry name" value="RNA_pol_sigma70_r2"/>
</dbReference>
<evidence type="ECO:0000256" key="5">
    <source>
        <dbReference type="ARBA" id="ARBA00023163"/>
    </source>
</evidence>
<evidence type="ECO:0000256" key="3">
    <source>
        <dbReference type="ARBA" id="ARBA00023082"/>
    </source>
</evidence>
<dbReference type="InterPro" id="IPR000838">
    <property type="entry name" value="RNA_pol_sigma70_ECF_CS"/>
</dbReference>
<dbReference type="Gene3D" id="1.10.1740.10">
    <property type="match status" value="1"/>
</dbReference>
<comment type="similarity">
    <text evidence="1 6">Belongs to the sigma-70 factor family. ECF subfamily.</text>
</comment>
<dbReference type="CDD" id="cd06171">
    <property type="entry name" value="Sigma70_r4"/>
    <property type="match status" value="1"/>
</dbReference>
<sequence length="163" mass="19149">MAAYGADVLNVAYAYVRNYHQAQDIAQDVFLRALTKMESFRGESSVKTWLLSITVNRCKDYLRSWAVRHEVQDEEQMALREAASDTEAEAVNRLERERIWQALQQLPLKYREAVVLYYMRGLPGHEVARVLGISEQNVRTRLHRGRAMLRQMLEEEVDRHERL</sequence>